<dbReference type="PANTHER" id="PTHR44196:SF1">
    <property type="entry name" value="DEHYDROGENASE_REDUCTASE SDR FAMILY MEMBER 7B"/>
    <property type="match status" value="1"/>
</dbReference>
<accession>A0A1I3UZV2</accession>
<gene>
    <name evidence="3" type="ORF">SAMN04488498_10193</name>
</gene>
<evidence type="ECO:0000256" key="2">
    <source>
        <dbReference type="ARBA" id="ARBA00023002"/>
    </source>
</evidence>
<dbReference type="GO" id="GO:0016491">
    <property type="term" value="F:oxidoreductase activity"/>
    <property type="evidence" value="ECO:0007669"/>
    <property type="project" value="UniProtKB-KW"/>
</dbReference>
<dbReference type="AlphaFoldDB" id="A0A1I3UZV2"/>
<dbReference type="PRINTS" id="PR00081">
    <property type="entry name" value="GDHRDH"/>
</dbReference>
<dbReference type="Proteomes" id="UP000323300">
    <property type="component" value="Unassembled WGS sequence"/>
</dbReference>
<evidence type="ECO:0000313" key="3">
    <source>
        <dbReference type="EMBL" id="SFJ88203.1"/>
    </source>
</evidence>
<protein>
    <submittedName>
        <fullName evidence="3">NADP-dependent 3-hydroxy acid dehydrogenase YdfG</fullName>
    </submittedName>
</protein>
<dbReference type="OrthoDB" id="335726at2"/>
<dbReference type="GO" id="GO:0016020">
    <property type="term" value="C:membrane"/>
    <property type="evidence" value="ECO:0007669"/>
    <property type="project" value="TreeGrafter"/>
</dbReference>
<dbReference type="EMBL" id="FOSL01000001">
    <property type="protein sequence ID" value="SFJ88203.1"/>
    <property type="molecule type" value="Genomic_DNA"/>
</dbReference>
<keyword evidence="2" id="KW-0560">Oxidoreductase</keyword>
<dbReference type="InterPro" id="IPR036291">
    <property type="entry name" value="NAD(P)-bd_dom_sf"/>
</dbReference>
<sequence>MGLYRALPEDGVAWVTGASKGIGRQVALDLARQGYTVAATARNAERLAALADEVSGLKGRIVAFPGDVTDEKAMLETVAAIEERLGAVVLAVLNAGAYYPARGDALEVANFVKTYQINLFGVLHGLVPLIDRMRERERGQIALMGSVSAYGGLPMAAAYGASKAALNNMAEALKFDLDKMNIRLQVINPGFVETPLTNKNNFAMPALISVEKASARIVEGLRTGGFEVAFPRRFAWFLKFVNLFPHPAYFWFLNWAMGWRKRPLGPARRSRKISLTSKKIRLFSDKGRAKTKR</sequence>
<organism evidence="3 4">
    <name type="scientific">Neomesorhizobium albiziae</name>
    <dbReference type="NCBI Taxonomy" id="335020"/>
    <lineage>
        <taxon>Bacteria</taxon>
        <taxon>Pseudomonadati</taxon>
        <taxon>Pseudomonadota</taxon>
        <taxon>Alphaproteobacteria</taxon>
        <taxon>Hyphomicrobiales</taxon>
        <taxon>Phyllobacteriaceae</taxon>
        <taxon>Neomesorhizobium</taxon>
    </lineage>
</organism>
<dbReference type="SUPFAM" id="SSF51735">
    <property type="entry name" value="NAD(P)-binding Rossmann-fold domains"/>
    <property type="match status" value="1"/>
</dbReference>
<comment type="similarity">
    <text evidence="1">Belongs to the short-chain dehydrogenases/reductases (SDR) family.</text>
</comment>
<evidence type="ECO:0000313" key="4">
    <source>
        <dbReference type="Proteomes" id="UP000323300"/>
    </source>
</evidence>
<dbReference type="RefSeq" id="WP_149757180.1">
    <property type="nucleotide sequence ID" value="NZ_BSPE01000002.1"/>
</dbReference>
<reference evidence="3 4" key="1">
    <citation type="submission" date="2016-10" db="EMBL/GenBank/DDBJ databases">
        <authorList>
            <person name="Varghese N."/>
            <person name="Submissions S."/>
        </authorList>
    </citation>
    <scope>NUCLEOTIDE SEQUENCE [LARGE SCALE GENOMIC DNA]</scope>
    <source>
        <strain evidence="3 4">DSM 21822</strain>
    </source>
</reference>
<keyword evidence="4" id="KW-1185">Reference proteome</keyword>
<name>A0A1I3UZV2_9HYPH</name>
<dbReference type="Pfam" id="PF00106">
    <property type="entry name" value="adh_short"/>
    <property type="match status" value="1"/>
</dbReference>
<dbReference type="Gene3D" id="3.40.50.720">
    <property type="entry name" value="NAD(P)-binding Rossmann-like Domain"/>
    <property type="match status" value="1"/>
</dbReference>
<dbReference type="PANTHER" id="PTHR44196">
    <property type="entry name" value="DEHYDROGENASE/REDUCTASE SDR FAMILY MEMBER 7B"/>
    <property type="match status" value="1"/>
</dbReference>
<evidence type="ECO:0000256" key="1">
    <source>
        <dbReference type="ARBA" id="ARBA00006484"/>
    </source>
</evidence>
<dbReference type="InterPro" id="IPR002347">
    <property type="entry name" value="SDR_fam"/>
</dbReference>
<proteinExistence type="inferred from homology"/>